<gene>
    <name evidence="1" type="ORF">AN484_22750</name>
</gene>
<organism evidence="1 2">
    <name type="scientific">Aphanizomenon flos-aquae WA102</name>
    <dbReference type="NCBI Taxonomy" id="1710896"/>
    <lineage>
        <taxon>Bacteria</taxon>
        <taxon>Bacillati</taxon>
        <taxon>Cyanobacteriota</taxon>
        <taxon>Cyanophyceae</taxon>
        <taxon>Nostocales</taxon>
        <taxon>Aphanizomenonaceae</taxon>
        <taxon>Aphanizomenon</taxon>
    </lineage>
</organism>
<accession>A0A1B7WSI9</accession>
<evidence type="ECO:0000313" key="2">
    <source>
        <dbReference type="Proteomes" id="UP000092093"/>
    </source>
</evidence>
<evidence type="ECO:0000313" key="1">
    <source>
        <dbReference type="EMBL" id="OBQ40074.1"/>
    </source>
</evidence>
<dbReference type="AlphaFoldDB" id="A0A1B7WSI9"/>
<comment type="caution">
    <text evidence="1">The sequence shown here is derived from an EMBL/GenBank/DDBJ whole genome shotgun (WGS) entry which is preliminary data.</text>
</comment>
<name>A0A1B7WSI9_APHFL</name>
<protein>
    <submittedName>
        <fullName evidence="1">Uncharacterized protein</fullName>
    </submittedName>
</protein>
<proteinExistence type="predicted"/>
<dbReference type="EMBL" id="LJOW01000182">
    <property type="protein sequence ID" value="OBQ40074.1"/>
    <property type="molecule type" value="Genomic_DNA"/>
</dbReference>
<sequence>MPKVKSGNLSVKDAQIALAKANKELAFELAQTAADIAGIVDPTPISDGISAVMSLAKGDYVGAGIIETIDSQAPT</sequence>
<reference evidence="1 2" key="1">
    <citation type="submission" date="2015-09" db="EMBL/GenBank/DDBJ databases">
        <title>Aphanizomenon flos-aquae WA102.</title>
        <authorList>
            <person name="Driscoll C."/>
        </authorList>
    </citation>
    <scope>NUCLEOTIDE SEQUENCE [LARGE SCALE GENOMIC DNA]</scope>
    <source>
        <strain evidence="1">WA102</strain>
    </source>
</reference>
<dbReference type="Proteomes" id="UP000092093">
    <property type="component" value="Unassembled WGS sequence"/>
</dbReference>